<name>A0A1J9P0H8_9EURO</name>
<evidence type="ECO:0000256" key="4">
    <source>
        <dbReference type="ARBA" id="ARBA00023242"/>
    </source>
</evidence>
<dbReference type="Proteomes" id="UP000242791">
    <property type="component" value="Unassembled WGS sequence"/>
</dbReference>
<dbReference type="OrthoDB" id="551633at2759"/>
<dbReference type="STRING" id="1658174.A0A1J9P0H8"/>
<evidence type="ECO:0000256" key="2">
    <source>
        <dbReference type="ARBA" id="ARBA00007175"/>
    </source>
</evidence>
<dbReference type="VEuPathDB" id="FungiDB:ACJ73_10122"/>
<gene>
    <name evidence="7" type="ORF">ACJ73_10122</name>
</gene>
<feature type="compositionally biased region" description="Basic and acidic residues" evidence="5">
    <location>
        <begin position="230"/>
        <end position="248"/>
    </location>
</feature>
<sequence>MAPYPKKRKLTSSHPNAVPEILFDPSARAEYLTGFHKRKVQRSKQAQENAEKRAKEEKREQRRRIREERRAEFERALEENRTVMREISRAAAGESSSDEENDNRTDEEWEGIAEPPPVDYEAEYIDEDKYTTVTVEELDVSSRDELRRRVDVESDGDKEDSEDGGEGKEKKNNNVEQEGQEGGEGTSKPKKRVWTKENPKYKRKNKDTDKNGDNASDLPKSNSKRKKRSFRYENKTERRVTKVKERAGTKKRARERRAAT</sequence>
<dbReference type="PANTHER" id="PTHR14577">
    <property type="entry name" value="NUCLEOLAR PROTEIN 12"/>
    <property type="match status" value="1"/>
</dbReference>
<dbReference type="EMBL" id="LGTZ01003396">
    <property type="protein sequence ID" value="OJD09726.1"/>
    <property type="molecule type" value="Genomic_DNA"/>
</dbReference>
<dbReference type="InterPro" id="IPR002100">
    <property type="entry name" value="TF_MADSbox"/>
</dbReference>
<dbReference type="GO" id="GO:0046983">
    <property type="term" value="F:protein dimerization activity"/>
    <property type="evidence" value="ECO:0007669"/>
    <property type="project" value="InterPro"/>
</dbReference>
<comment type="subcellular location">
    <subcellularLocation>
        <location evidence="1">Nucleus</location>
        <location evidence="1">Nucleolus</location>
    </subcellularLocation>
</comment>
<keyword evidence="3" id="KW-0175">Coiled coil</keyword>
<organism evidence="7 8">
    <name type="scientific">Blastomyces percursus</name>
    <dbReference type="NCBI Taxonomy" id="1658174"/>
    <lineage>
        <taxon>Eukaryota</taxon>
        <taxon>Fungi</taxon>
        <taxon>Dikarya</taxon>
        <taxon>Ascomycota</taxon>
        <taxon>Pezizomycotina</taxon>
        <taxon>Eurotiomycetes</taxon>
        <taxon>Eurotiomycetidae</taxon>
        <taxon>Onygenales</taxon>
        <taxon>Ajellomycetaceae</taxon>
        <taxon>Blastomyces</taxon>
    </lineage>
</organism>
<dbReference type="GO" id="GO:0003677">
    <property type="term" value="F:DNA binding"/>
    <property type="evidence" value="ECO:0007669"/>
    <property type="project" value="InterPro"/>
</dbReference>
<dbReference type="GO" id="GO:0005730">
    <property type="term" value="C:nucleolus"/>
    <property type="evidence" value="ECO:0007669"/>
    <property type="project" value="UniProtKB-SubCell"/>
</dbReference>
<keyword evidence="4" id="KW-0539">Nucleus</keyword>
<evidence type="ECO:0000313" key="7">
    <source>
        <dbReference type="EMBL" id="OJD09726.1"/>
    </source>
</evidence>
<reference evidence="7 8" key="1">
    <citation type="submission" date="2015-08" db="EMBL/GenBank/DDBJ databases">
        <title>Emmonsia species relationships and genome sequence.</title>
        <authorList>
            <person name="Cuomo C.A."/>
            <person name="Schwartz I.S."/>
            <person name="Kenyon C."/>
            <person name="De Hoog G.S."/>
            <person name="Govender N.P."/>
            <person name="Botha A."/>
            <person name="Moreno L."/>
            <person name="De Vries M."/>
            <person name="Munoz J.F."/>
            <person name="Stielow J.B."/>
        </authorList>
    </citation>
    <scope>NUCLEOTIDE SEQUENCE [LARGE SCALE GENOMIC DNA]</scope>
    <source>
        <strain evidence="7 8">EI222</strain>
    </source>
</reference>
<evidence type="ECO:0000313" key="8">
    <source>
        <dbReference type="Proteomes" id="UP000242791"/>
    </source>
</evidence>
<comment type="caution">
    <text evidence="7">The sequence shown here is derived from an EMBL/GenBank/DDBJ whole genome shotgun (WGS) entry which is preliminary data.</text>
</comment>
<evidence type="ECO:0000259" key="6">
    <source>
        <dbReference type="PROSITE" id="PS50066"/>
    </source>
</evidence>
<proteinExistence type="inferred from homology"/>
<feature type="compositionally biased region" description="Acidic residues" evidence="5">
    <location>
        <begin position="96"/>
        <end position="111"/>
    </location>
</feature>
<feature type="region of interest" description="Disordered" evidence="5">
    <location>
        <begin position="1"/>
        <end position="21"/>
    </location>
</feature>
<dbReference type="AlphaFoldDB" id="A0A1J9P0H8"/>
<dbReference type="PROSITE" id="PS50066">
    <property type="entry name" value="MADS_BOX_2"/>
    <property type="match status" value="1"/>
</dbReference>
<evidence type="ECO:0000256" key="5">
    <source>
        <dbReference type="SAM" id="MobiDB-lite"/>
    </source>
</evidence>
<feature type="region of interest" description="Disordered" evidence="5">
    <location>
        <begin position="37"/>
        <end position="260"/>
    </location>
</feature>
<protein>
    <recommendedName>
        <fullName evidence="6">MADS-box domain-containing protein</fullName>
    </recommendedName>
</protein>
<comment type="similarity">
    <text evidence="2">Belongs to the RRP17 family.</text>
</comment>
<feature type="domain" description="MADS-box" evidence="6">
    <location>
        <begin position="222"/>
        <end position="260"/>
    </location>
</feature>
<feature type="compositionally biased region" description="Basic and acidic residues" evidence="5">
    <location>
        <begin position="49"/>
        <end position="88"/>
    </location>
</feature>
<feature type="compositionally biased region" description="Basic and acidic residues" evidence="5">
    <location>
        <begin position="140"/>
        <end position="152"/>
    </location>
</feature>
<evidence type="ECO:0000256" key="3">
    <source>
        <dbReference type="ARBA" id="ARBA00023054"/>
    </source>
</evidence>
<feature type="compositionally biased region" description="Basic and acidic residues" evidence="5">
    <location>
        <begin position="194"/>
        <end position="212"/>
    </location>
</feature>
<dbReference type="PANTHER" id="PTHR14577:SF0">
    <property type="entry name" value="NUCLEOLAR PROTEIN 12"/>
    <property type="match status" value="1"/>
</dbReference>
<feature type="compositionally biased region" description="Basic residues" evidence="5">
    <location>
        <begin position="1"/>
        <end position="11"/>
    </location>
</feature>
<dbReference type="Pfam" id="PF09805">
    <property type="entry name" value="Nop25"/>
    <property type="match status" value="1"/>
</dbReference>
<evidence type="ECO:0000256" key="1">
    <source>
        <dbReference type="ARBA" id="ARBA00004604"/>
    </source>
</evidence>
<keyword evidence="8" id="KW-1185">Reference proteome</keyword>
<accession>A0A1J9P0H8</accession>
<feature type="compositionally biased region" description="Basic residues" evidence="5">
    <location>
        <begin position="249"/>
        <end position="260"/>
    </location>
</feature>
<dbReference type="GO" id="GO:0019843">
    <property type="term" value="F:rRNA binding"/>
    <property type="evidence" value="ECO:0007669"/>
    <property type="project" value="TreeGrafter"/>
</dbReference>
<feature type="compositionally biased region" description="Acidic residues" evidence="5">
    <location>
        <begin position="153"/>
        <end position="164"/>
    </location>
</feature>
<dbReference type="InterPro" id="IPR019186">
    <property type="entry name" value="Nucleolar_protein_12"/>
</dbReference>